<protein>
    <submittedName>
        <fullName evidence="2">Alpha/beta hydrolase</fullName>
    </submittedName>
</protein>
<dbReference type="SUPFAM" id="SSF53474">
    <property type="entry name" value="alpha/beta-Hydrolases"/>
    <property type="match status" value="1"/>
</dbReference>
<comment type="caution">
    <text evidence="2">The sequence shown here is derived from an EMBL/GenBank/DDBJ whole genome shotgun (WGS) entry which is preliminary data.</text>
</comment>
<gene>
    <name evidence="2" type="ORF">DLJ53_12270</name>
</gene>
<dbReference type="Pfam" id="PF12697">
    <property type="entry name" value="Abhydrolase_6"/>
    <property type="match status" value="1"/>
</dbReference>
<evidence type="ECO:0000313" key="3">
    <source>
        <dbReference type="Proteomes" id="UP000249590"/>
    </source>
</evidence>
<organism evidence="2 3">
    <name type="scientific">Acuticoccus sediminis</name>
    <dbReference type="NCBI Taxonomy" id="2184697"/>
    <lineage>
        <taxon>Bacteria</taxon>
        <taxon>Pseudomonadati</taxon>
        <taxon>Pseudomonadota</taxon>
        <taxon>Alphaproteobacteria</taxon>
        <taxon>Hyphomicrobiales</taxon>
        <taxon>Amorphaceae</taxon>
        <taxon>Acuticoccus</taxon>
    </lineage>
</organism>
<accession>A0A8B2NV05</accession>
<dbReference type="AlphaFoldDB" id="A0A8B2NV05"/>
<evidence type="ECO:0000313" key="2">
    <source>
        <dbReference type="EMBL" id="RAI02138.1"/>
    </source>
</evidence>
<proteinExistence type="predicted"/>
<dbReference type="InterPro" id="IPR051411">
    <property type="entry name" value="Polyketide_trans_af380"/>
</dbReference>
<evidence type="ECO:0000259" key="1">
    <source>
        <dbReference type="Pfam" id="PF12697"/>
    </source>
</evidence>
<sequence length="311" mass="33051">MASKVQRVSFEAGGAEIAGNLYLPGGFDESRPGPVVVIATPGSSVKEQIGAFYADRLAAGGIVALAFDPSHQGESGGMPRDLEDPAARVEDIRSAVDFLATQPFVGDSRVGMLGICAGGGYAVKAALMDKRLGAVGLVVPVNIGRAFRAMMPGAETVRTLDAAGAQRTAEARGGPARREPWIPDTLADAKAAGITDPDTLQAVEYYRESAFRHPNSTNRLHFDSMARLLTFDAFHLVPELLTQPLSIVAAGRAGNTGSLEDGKTLHALATTPKDLLVIEGAGHYDLYDKPQFVDQAVDRLVPFFRRHLERS</sequence>
<dbReference type="InterPro" id="IPR000073">
    <property type="entry name" value="AB_hydrolase_1"/>
</dbReference>
<dbReference type="RefSeq" id="WP_111345499.1">
    <property type="nucleotide sequence ID" value="NZ_QHHQ01000002.1"/>
</dbReference>
<dbReference type="EMBL" id="QHHQ01000002">
    <property type="protein sequence ID" value="RAI02138.1"/>
    <property type="molecule type" value="Genomic_DNA"/>
</dbReference>
<dbReference type="Gene3D" id="3.40.50.1820">
    <property type="entry name" value="alpha/beta hydrolase"/>
    <property type="match status" value="1"/>
</dbReference>
<dbReference type="PANTHER" id="PTHR47751">
    <property type="entry name" value="SUPERFAMILY HYDROLASE, PUTATIVE (AFU_ORTHOLOGUE AFUA_2G16580)-RELATED"/>
    <property type="match status" value="1"/>
</dbReference>
<dbReference type="GO" id="GO:0016787">
    <property type="term" value="F:hydrolase activity"/>
    <property type="evidence" value="ECO:0007669"/>
    <property type="project" value="UniProtKB-KW"/>
</dbReference>
<keyword evidence="3" id="KW-1185">Reference proteome</keyword>
<feature type="domain" description="AB hydrolase-1" evidence="1">
    <location>
        <begin position="54"/>
        <end position="293"/>
    </location>
</feature>
<dbReference type="PANTHER" id="PTHR47751:SF1">
    <property type="entry name" value="SUPERFAMILY HYDROLASE, PUTATIVE (AFU_ORTHOLOGUE AFUA_2G16580)-RELATED"/>
    <property type="match status" value="1"/>
</dbReference>
<dbReference type="Proteomes" id="UP000249590">
    <property type="component" value="Unassembled WGS sequence"/>
</dbReference>
<dbReference type="InterPro" id="IPR029058">
    <property type="entry name" value="AB_hydrolase_fold"/>
</dbReference>
<reference evidence="2 3" key="1">
    <citation type="submission" date="2018-05" db="EMBL/GenBank/DDBJ databases">
        <title>Acuticoccus sediminis sp. nov., isolated from deep-sea sediment of Indian Ocean.</title>
        <authorList>
            <person name="Liu X."/>
            <person name="Lai Q."/>
            <person name="Du Y."/>
            <person name="Sun F."/>
            <person name="Zhang X."/>
            <person name="Wang S."/>
            <person name="Shao Z."/>
        </authorList>
    </citation>
    <scope>NUCLEOTIDE SEQUENCE [LARGE SCALE GENOMIC DNA]</scope>
    <source>
        <strain evidence="2 3">PTG4-2</strain>
    </source>
</reference>
<keyword evidence="2" id="KW-0378">Hydrolase</keyword>
<dbReference type="OrthoDB" id="9805123at2"/>
<name>A0A8B2NV05_9HYPH</name>
<dbReference type="Gene3D" id="1.10.10.800">
    <property type="match status" value="1"/>
</dbReference>